<dbReference type="SMART" id="SM01130">
    <property type="entry name" value="DHDPS"/>
    <property type="match status" value="1"/>
</dbReference>
<keyword evidence="1" id="KW-0456">Lyase</keyword>
<accession>A0AB39BGE5</accession>
<name>A0AB39BGE5_9MICO</name>
<dbReference type="Gene3D" id="3.20.20.70">
    <property type="entry name" value="Aldolase class I"/>
    <property type="match status" value="1"/>
</dbReference>
<reference evidence="2" key="1">
    <citation type="submission" date="2024-05" db="EMBL/GenBank/DDBJ databases">
        <title>Herbiconiux sp. A18JL235.</title>
        <authorList>
            <person name="Zhang G."/>
        </authorList>
    </citation>
    <scope>NUCLEOTIDE SEQUENCE</scope>
    <source>
        <strain evidence="2">A18JL235</strain>
    </source>
</reference>
<proteinExistence type="predicted"/>
<sequence>MGSLQARLGAGVAIPAHPLALDAEGRFDERGQRALARYYAESGVDGLAVGVHTTQFELHEDRGLLRTVWAGAAQTVAEAAWDAVLVAGLVGDVRQAVEEAELAAGLGYDAVLLCPWGMSERTEKSLLERAAAVGEVLPTIGFYLQDDVGGMRLGRSYWTALLDQESTVAVKAAPFDRYRTNDVARALAEHDRWNEVALLTGNDDAIVHDLVTPTRVTVGGEQREVRIRGGLLGQWAVGARAAARLRAAAAAEADAGSVSVGTLATAGDLVEVNAAVFDVLGGFAGCVAGVNEVLRQQGLLESATCLSPQERVSPGQSELIADVLTRFPELLDQSFVAENRDRWLA</sequence>
<dbReference type="EMBL" id="CP162511">
    <property type="protein sequence ID" value="XDI05298.1"/>
    <property type="molecule type" value="Genomic_DNA"/>
</dbReference>
<dbReference type="RefSeq" id="WP_368497682.1">
    <property type="nucleotide sequence ID" value="NZ_CP162511.1"/>
</dbReference>
<gene>
    <name evidence="2" type="ORF">ABFY20_18565</name>
</gene>
<dbReference type="AlphaFoldDB" id="A0AB39BGE5"/>
<protein>
    <submittedName>
        <fullName evidence="2">Dihydrodipicolinate synthase family protein</fullName>
    </submittedName>
</protein>
<organism evidence="2">
    <name type="scientific">Herbiconiux sp. A18JL235</name>
    <dbReference type="NCBI Taxonomy" id="3152363"/>
    <lineage>
        <taxon>Bacteria</taxon>
        <taxon>Bacillati</taxon>
        <taxon>Actinomycetota</taxon>
        <taxon>Actinomycetes</taxon>
        <taxon>Micrococcales</taxon>
        <taxon>Microbacteriaceae</taxon>
        <taxon>Herbiconiux</taxon>
    </lineage>
</organism>
<dbReference type="PANTHER" id="PTHR12128:SF51">
    <property type="entry name" value="BLL4205 PROTEIN"/>
    <property type="match status" value="1"/>
</dbReference>
<dbReference type="GO" id="GO:0008840">
    <property type="term" value="F:4-hydroxy-tetrahydrodipicolinate synthase activity"/>
    <property type="evidence" value="ECO:0007669"/>
    <property type="project" value="TreeGrafter"/>
</dbReference>
<dbReference type="PANTHER" id="PTHR12128">
    <property type="entry name" value="DIHYDRODIPICOLINATE SYNTHASE"/>
    <property type="match status" value="1"/>
</dbReference>
<evidence type="ECO:0000313" key="2">
    <source>
        <dbReference type="EMBL" id="XDI05298.1"/>
    </source>
</evidence>
<dbReference type="InterPro" id="IPR013785">
    <property type="entry name" value="Aldolase_TIM"/>
</dbReference>
<evidence type="ECO:0000256" key="1">
    <source>
        <dbReference type="ARBA" id="ARBA00023239"/>
    </source>
</evidence>
<dbReference type="InterPro" id="IPR002220">
    <property type="entry name" value="DapA-like"/>
</dbReference>
<dbReference type="SUPFAM" id="SSF51569">
    <property type="entry name" value="Aldolase"/>
    <property type="match status" value="1"/>
</dbReference>